<organism evidence="2 3">
    <name type="scientific">Phytomonospora endophytica</name>
    <dbReference type="NCBI Taxonomy" id="714109"/>
    <lineage>
        <taxon>Bacteria</taxon>
        <taxon>Bacillati</taxon>
        <taxon>Actinomycetota</taxon>
        <taxon>Actinomycetes</taxon>
        <taxon>Micromonosporales</taxon>
        <taxon>Micromonosporaceae</taxon>
        <taxon>Phytomonospora</taxon>
    </lineage>
</organism>
<keyword evidence="2" id="KW-0418">Kinase</keyword>
<dbReference type="PANTHER" id="PTHR21310">
    <property type="entry name" value="AMINOGLYCOSIDE PHOSPHOTRANSFERASE-RELATED-RELATED"/>
    <property type="match status" value="1"/>
</dbReference>
<feature type="domain" description="Aminoglycoside phosphotransferase" evidence="1">
    <location>
        <begin position="31"/>
        <end position="263"/>
    </location>
</feature>
<dbReference type="Gene3D" id="3.90.1200.10">
    <property type="match status" value="1"/>
</dbReference>
<protein>
    <submittedName>
        <fullName evidence="2">Aminoglycoside phosphotransferase (APT) family kinase protein</fullName>
    </submittedName>
</protein>
<evidence type="ECO:0000313" key="2">
    <source>
        <dbReference type="EMBL" id="MBB6034129.1"/>
    </source>
</evidence>
<dbReference type="InterPro" id="IPR002575">
    <property type="entry name" value="Aminoglycoside_PTrfase"/>
</dbReference>
<dbReference type="InterPro" id="IPR011009">
    <property type="entry name" value="Kinase-like_dom_sf"/>
</dbReference>
<comment type="caution">
    <text evidence="2">The sequence shown here is derived from an EMBL/GenBank/DDBJ whole genome shotgun (WGS) entry which is preliminary data.</text>
</comment>
<sequence>MTDIDEALVRRLLKSQFPQWAELPMTPVPAPGMDNATFRLGDDKSLRLPRYERWAGQVEREQHWLPRLAPFLPLTVSTPLAMGAPGEGYPYRWSIYRWLDGENADIEGLADPSRAAVDLAGFITALQAVDATGGPGPQWSNAFRGVPLGDPADSIAVEARVRPKIAALTDLADTVLLTEVWETALAAPAWDRPPVWVHGDLGTGNILAADGELSAVIDFGTLAVADPACDVLAAWTFFDGPSRAVFRAALDVDEATWTRARGWGLASSLPVPDDPFFAGRPDRVERALRRLDEIIADHLAHR</sequence>
<dbReference type="EMBL" id="JACHGT010000004">
    <property type="protein sequence ID" value="MBB6034129.1"/>
    <property type="molecule type" value="Genomic_DNA"/>
</dbReference>
<evidence type="ECO:0000313" key="3">
    <source>
        <dbReference type="Proteomes" id="UP000548476"/>
    </source>
</evidence>
<dbReference type="SUPFAM" id="SSF56112">
    <property type="entry name" value="Protein kinase-like (PK-like)"/>
    <property type="match status" value="1"/>
</dbReference>
<reference evidence="2 3" key="1">
    <citation type="submission" date="2020-08" db="EMBL/GenBank/DDBJ databases">
        <title>Genomic Encyclopedia of Type Strains, Phase IV (KMG-IV): sequencing the most valuable type-strain genomes for metagenomic binning, comparative biology and taxonomic classification.</title>
        <authorList>
            <person name="Goeker M."/>
        </authorList>
    </citation>
    <scope>NUCLEOTIDE SEQUENCE [LARGE SCALE GENOMIC DNA]</scope>
    <source>
        <strain evidence="2 3">YIM 65646</strain>
    </source>
</reference>
<proteinExistence type="predicted"/>
<dbReference type="InterPro" id="IPR051678">
    <property type="entry name" value="AGP_Transferase"/>
</dbReference>
<keyword evidence="3" id="KW-1185">Reference proteome</keyword>
<dbReference type="Gene3D" id="3.30.200.20">
    <property type="entry name" value="Phosphorylase Kinase, domain 1"/>
    <property type="match status" value="1"/>
</dbReference>
<dbReference type="Proteomes" id="UP000548476">
    <property type="component" value="Unassembled WGS sequence"/>
</dbReference>
<dbReference type="Pfam" id="PF01636">
    <property type="entry name" value="APH"/>
    <property type="match status" value="1"/>
</dbReference>
<dbReference type="CDD" id="cd05155">
    <property type="entry name" value="APH_ChoK_like_1"/>
    <property type="match status" value="1"/>
</dbReference>
<accession>A0A841FNF2</accession>
<dbReference type="GO" id="GO:0016301">
    <property type="term" value="F:kinase activity"/>
    <property type="evidence" value="ECO:0007669"/>
    <property type="project" value="UniProtKB-KW"/>
</dbReference>
<gene>
    <name evidence="2" type="ORF">HNR73_001979</name>
</gene>
<dbReference type="RefSeq" id="WP_184787019.1">
    <property type="nucleotide sequence ID" value="NZ_BONT01000045.1"/>
</dbReference>
<name>A0A841FNF2_9ACTN</name>
<keyword evidence="2" id="KW-0808">Transferase</keyword>
<evidence type="ECO:0000259" key="1">
    <source>
        <dbReference type="Pfam" id="PF01636"/>
    </source>
</evidence>
<dbReference type="PANTHER" id="PTHR21310:SF42">
    <property type="entry name" value="BIFUNCTIONAL AAC_APH"/>
    <property type="match status" value="1"/>
</dbReference>
<dbReference type="AlphaFoldDB" id="A0A841FNF2"/>